<reference evidence="1" key="1">
    <citation type="submission" date="2022-10" db="EMBL/GenBank/DDBJ databases">
        <title>Chitinophaga sp. nov., isolated from soil.</title>
        <authorList>
            <person name="Jeon C.O."/>
        </authorList>
    </citation>
    <scope>NUCLEOTIDE SEQUENCE</scope>
    <source>
        <strain evidence="1">R8</strain>
    </source>
</reference>
<dbReference type="Proteomes" id="UP001162741">
    <property type="component" value="Chromosome"/>
</dbReference>
<name>A0ABY6IWU9_9BACT</name>
<evidence type="ECO:0000313" key="1">
    <source>
        <dbReference type="EMBL" id="UYQ91857.1"/>
    </source>
</evidence>
<dbReference type="EMBL" id="CP107006">
    <property type="protein sequence ID" value="UYQ91857.1"/>
    <property type="molecule type" value="Genomic_DNA"/>
</dbReference>
<sequence length="195" mass="21005">MMKELSAWSVAAVVPTMGGAFGGVIAGSGGRLYAEQYYKLAYGRPLGDQVNVGLGFSYASRRAQGYERQGAMAVNGGLLCRLAEHVRAGFHVFYPAGNWMPVVGTAGITYDASVHCSLSMELRKEGTAAPVAVGVLEYRPVKYFGCMLGVATRPQLHYAGFNCVKGRIRAGLTGSYHPQLGITPNMMIVWQQRAY</sequence>
<protein>
    <recommendedName>
        <fullName evidence="3">Outer membrane protein beta-barrel domain-containing protein</fullName>
    </recommendedName>
</protein>
<evidence type="ECO:0008006" key="3">
    <source>
        <dbReference type="Google" id="ProtNLM"/>
    </source>
</evidence>
<evidence type="ECO:0000313" key="2">
    <source>
        <dbReference type="Proteomes" id="UP001162741"/>
    </source>
</evidence>
<organism evidence="1 2">
    <name type="scientific">Chitinophaga horti</name>
    <dbReference type="NCBI Taxonomy" id="2920382"/>
    <lineage>
        <taxon>Bacteria</taxon>
        <taxon>Pseudomonadati</taxon>
        <taxon>Bacteroidota</taxon>
        <taxon>Chitinophagia</taxon>
        <taxon>Chitinophagales</taxon>
        <taxon>Chitinophagaceae</taxon>
        <taxon>Chitinophaga</taxon>
    </lineage>
</organism>
<keyword evidence="2" id="KW-1185">Reference proteome</keyword>
<accession>A0ABY6IWU9</accession>
<proteinExistence type="predicted"/>
<dbReference type="RefSeq" id="WP_264280220.1">
    <property type="nucleotide sequence ID" value="NZ_CP107006.1"/>
</dbReference>
<gene>
    <name evidence="1" type="ORF">MKQ68_17360</name>
</gene>